<evidence type="ECO:0000256" key="8">
    <source>
        <dbReference type="HAMAP-Rule" id="MF_00912"/>
    </source>
</evidence>
<comment type="similarity">
    <text evidence="8">Belongs to the FtsQ/DivIB family. DivIB subfamily.</text>
</comment>
<feature type="transmembrane region" description="Helical" evidence="8">
    <location>
        <begin position="28"/>
        <end position="45"/>
    </location>
</feature>
<dbReference type="PANTHER" id="PTHR37820:SF1">
    <property type="entry name" value="CELL DIVISION PROTEIN FTSQ"/>
    <property type="match status" value="1"/>
</dbReference>
<evidence type="ECO:0000256" key="7">
    <source>
        <dbReference type="ARBA" id="ARBA00023306"/>
    </source>
</evidence>
<dbReference type="RefSeq" id="WP_193536822.1">
    <property type="nucleotide sequence ID" value="NZ_JADCLJ010000020.1"/>
</dbReference>
<evidence type="ECO:0000256" key="4">
    <source>
        <dbReference type="ARBA" id="ARBA00022692"/>
    </source>
</evidence>
<comment type="subcellular location">
    <subcellularLocation>
        <location evidence="8">Cell membrane</location>
        <topology evidence="8">Single-pass type II membrane protein</topology>
    </subcellularLocation>
    <subcellularLocation>
        <location evidence="1">Membrane</location>
    </subcellularLocation>
    <text evidence="8">Localizes to the division septum.</text>
</comment>
<comment type="function">
    <text evidence="8">Cell division protein that may be involved in stabilizing or promoting the assembly of the division complex.</text>
</comment>
<evidence type="ECO:0000256" key="2">
    <source>
        <dbReference type="ARBA" id="ARBA00022475"/>
    </source>
</evidence>
<evidence type="ECO:0000259" key="9">
    <source>
        <dbReference type="PROSITE" id="PS51779"/>
    </source>
</evidence>
<gene>
    <name evidence="8" type="primary">divIB</name>
    <name evidence="10" type="ORF">IMZ08_12185</name>
</gene>
<dbReference type="InterPro" id="IPR013685">
    <property type="entry name" value="POTRA_FtsQ_type"/>
</dbReference>
<evidence type="ECO:0000256" key="3">
    <source>
        <dbReference type="ARBA" id="ARBA00022618"/>
    </source>
</evidence>
<feature type="domain" description="POTRA" evidence="9">
    <location>
        <begin position="50"/>
        <end position="118"/>
    </location>
</feature>
<organism evidence="10 11">
    <name type="scientific">Litchfieldia luteola</name>
    <dbReference type="NCBI Taxonomy" id="682179"/>
    <lineage>
        <taxon>Bacteria</taxon>
        <taxon>Bacillati</taxon>
        <taxon>Bacillota</taxon>
        <taxon>Bacilli</taxon>
        <taxon>Bacillales</taxon>
        <taxon>Bacillaceae</taxon>
        <taxon>Litchfieldia</taxon>
    </lineage>
</organism>
<dbReference type="InterPro" id="IPR005548">
    <property type="entry name" value="Cell_div_FtsQ/DivIB_C"/>
</dbReference>
<sequence>MSKGKVVTIEDRIPKLKQKRKQKANKRLIWYISIFFLLVMCVVYIQSPLSKVSKIFISGYYNVSETEIIKLSELSKETSFFRINIENTSKQIETHPEIKSVSVEKKLPNKVLIKVSEYKRVAYISNEEQYYPILENGQVLHSLTEATIPSDAPILINWLNNDDIQDMAKELTKLNPSIANSISEIHHTPESSDPLHITLFMNDGYEVSATVRNFAEKMSAYPAIISELDPSLKGVIHLEVVSYFKAYEREEDEESESER</sequence>
<keyword evidence="2 8" id="KW-1003">Cell membrane</keyword>
<reference evidence="10 11" key="1">
    <citation type="submission" date="2020-10" db="EMBL/GenBank/DDBJ databases">
        <title>Bacillus sp. HD4P25, an endophyte from a halophyte.</title>
        <authorList>
            <person name="Sun J.-Q."/>
        </authorList>
    </citation>
    <scope>NUCLEOTIDE SEQUENCE [LARGE SCALE GENOMIC DNA]</scope>
    <source>
        <strain evidence="10 11">YIM 93174</strain>
    </source>
</reference>
<accession>A0ABR9QJY8</accession>
<dbReference type="InterPro" id="IPR050487">
    <property type="entry name" value="FtsQ_DivIB"/>
</dbReference>
<name>A0ABR9QJY8_9BACI</name>
<dbReference type="PROSITE" id="PS51779">
    <property type="entry name" value="POTRA"/>
    <property type="match status" value="1"/>
</dbReference>
<evidence type="ECO:0000313" key="11">
    <source>
        <dbReference type="Proteomes" id="UP001516662"/>
    </source>
</evidence>
<keyword evidence="6 8" id="KW-0472">Membrane</keyword>
<keyword evidence="11" id="KW-1185">Reference proteome</keyword>
<dbReference type="GO" id="GO:0051301">
    <property type="term" value="P:cell division"/>
    <property type="evidence" value="ECO:0007669"/>
    <property type="project" value="UniProtKB-KW"/>
</dbReference>
<keyword evidence="4 8" id="KW-0812">Transmembrane</keyword>
<dbReference type="Pfam" id="PF03799">
    <property type="entry name" value="FtsQ_DivIB_C"/>
    <property type="match status" value="1"/>
</dbReference>
<dbReference type="Gene3D" id="3.10.20.310">
    <property type="entry name" value="membrane protein fhac"/>
    <property type="match status" value="1"/>
</dbReference>
<comment type="caution">
    <text evidence="10">The sequence shown here is derived from an EMBL/GenBank/DDBJ whole genome shotgun (WGS) entry which is preliminary data.</text>
</comment>
<evidence type="ECO:0000256" key="1">
    <source>
        <dbReference type="ARBA" id="ARBA00004370"/>
    </source>
</evidence>
<keyword evidence="5 8" id="KW-1133">Transmembrane helix</keyword>
<dbReference type="HAMAP" id="MF_00912">
    <property type="entry name" value="DivIB"/>
    <property type="match status" value="1"/>
</dbReference>
<evidence type="ECO:0000256" key="5">
    <source>
        <dbReference type="ARBA" id="ARBA00022989"/>
    </source>
</evidence>
<dbReference type="Gene3D" id="3.40.50.10960">
    <property type="match status" value="1"/>
</dbReference>
<dbReference type="InterPro" id="IPR026580">
    <property type="entry name" value="DivIB"/>
</dbReference>
<proteinExistence type="inferred from homology"/>
<evidence type="ECO:0000313" key="10">
    <source>
        <dbReference type="EMBL" id="MBE4908817.1"/>
    </source>
</evidence>
<dbReference type="PANTHER" id="PTHR37820">
    <property type="entry name" value="CELL DIVISION PROTEIN DIVIB"/>
    <property type="match status" value="1"/>
</dbReference>
<dbReference type="Proteomes" id="UP001516662">
    <property type="component" value="Unassembled WGS sequence"/>
</dbReference>
<dbReference type="InterPro" id="IPR034746">
    <property type="entry name" value="POTRA"/>
</dbReference>
<dbReference type="Pfam" id="PF08478">
    <property type="entry name" value="POTRA_1"/>
    <property type="match status" value="1"/>
</dbReference>
<dbReference type="EMBL" id="JADCLJ010000020">
    <property type="protein sequence ID" value="MBE4908817.1"/>
    <property type="molecule type" value="Genomic_DNA"/>
</dbReference>
<keyword evidence="3 8" id="KW-0132">Cell division</keyword>
<evidence type="ECO:0000256" key="6">
    <source>
        <dbReference type="ARBA" id="ARBA00023136"/>
    </source>
</evidence>
<protein>
    <recommendedName>
        <fullName evidence="8">Cell division protein DivIB</fullName>
    </recommendedName>
</protein>
<keyword evidence="7 8" id="KW-0131">Cell cycle</keyword>